<dbReference type="GO" id="GO:0008270">
    <property type="term" value="F:zinc ion binding"/>
    <property type="evidence" value="ECO:0007669"/>
    <property type="project" value="InterPro"/>
</dbReference>
<reference evidence="3" key="1">
    <citation type="journal article" date="2015" name="Nature">
        <title>Complex archaea that bridge the gap between prokaryotes and eukaryotes.</title>
        <authorList>
            <person name="Spang A."/>
            <person name="Saw J.H."/>
            <person name="Jorgensen S.L."/>
            <person name="Zaremba-Niedzwiedzka K."/>
            <person name="Martijn J."/>
            <person name="Lind A.E."/>
            <person name="van Eijk R."/>
            <person name="Schleper C."/>
            <person name="Guy L."/>
            <person name="Ettema T.J."/>
        </authorList>
    </citation>
    <scope>NUCLEOTIDE SEQUENCE</scope>
</reference>
<proteinExistence type="predicted"/>
<dbReference type="InterPro" id="IPR013087">
    <property type="entry name" value="Znf_C2H2_type"/>
</dbReference>
<protein>
    <recommendedName>
        <fullName evidence="2">C2H2-type domain-containing protein</fullName>
    </recommendedName>
</protein>
<comment type="caution">
    <text evidence="3">The sequence shown here is derived from an EMBL/GenBank/DDBJ whole genome shotgun (WGS) entry which is preliminary data.</text>
</comment>
<evidence type="ECO:0000259" key="2">
    <source>
        <dbReference type="PROSITE" id="PS00028"/>
    </source>
</evidence>
<evidence type="ECO:0000256" key="1">
    <source>
        <dbReference type="SAM" id="Coils"/>
    </source>
</evidence>
<feature type="domain" description="C2H2-type" evidence="2">
    <location>
        <begin position="133"/>
        <end position="156"/>
    </location>
</feature>
<evidence type="ECO:0000313" key="3">
    <source>
        <dbReference type="EMBL" id="KKM65062.1"/>
    </source>
</evidence>
<name>A0A0F9M784_9ZZZZ</name>
<organism evidence="3">
    <name type="scientific">marine sediment metagenome</name>
    <dbReference type="NCBI Taxonomy" id="412755"/>
    <lineage>
        <taxon>unclassified sequences</taxon>
        <taxon>metagenomes</taxon>
        <taxon>ecological metagenomes</taxon>
    </lineage>
</organism>
<dbReference type="SUPFAM" id="SSF90257">
    <property type="entry name" value="Myosin rod fragments"/>
    <property type="match status" value="1"/>
</dbReference>
<sequence>MVQIPTDVNAPELNRKRETRIYYRQHIDPDGNVVWIPTTPLPADPWHLNYYTKKGFKLWPPGHEPGQEELSEAQTKVTELEGQAKALTEATAEDEESKAALEAEVKALEEQAKNLKEQMGEVNLDSSKGKISCPKPDCTTVVKTYVGLARHMKSKHGTK</sequence>
<keyword evidence="1" id="KW-0175">Coiled coil</keyword>
<dbReference type="AlphaFoldDB" id="A0A0F9M784"/>
<accession>A0A0F9M784</accession>
<gene>
    <name evidence="3" type="ORF">LCGC14_1495080</name>
</gene>
<dbReference type="EMBL" id="LAZR01010787">
    <property type="protein sequence ID" value="KKM65062.1"/>
    <property type="molecule type" value="Genomic_DNA"/>
</dbReference>
<feature type="coiled-coil region" evidence="1">
    <location>
        <begin position="70"/>
        <end position="125"/>
    </location>
</feature>
<dbReference type="PROSITE" id="PS00028">
    <property type="entry name" value="ZINC_FINGER_C2H2_1"/>
    <property type="match status" value="1"/>
</dbReference>